<evidence type="ECO:0000256" key="4">
    <source>
        <dbReference type="ARBA" id="ARBA00035252"/>
    </source>
</evidence>
<evidence type="ECO:0000259" key="9">
    <source>
        <dbReference type="Pfam" id="PF13427"/>
    </source>
</evidence>
<evidence type="ECO:0000256" key="5">
    <source>
        <dbReference type="ARBA" id="ARBA00047831"/>
    </source>
</evidence>
<keyword evidence="1 7" id="KW-0808">Transferase</keyword>
<evidence type="ECO:0000256" key="2">
    <source>
        <dbReference type="ARBA" id="ARBA00023251"/>
    </source>
</evidence>
<keyword evidence="11" id="KW-1185">Reference proteome</keyword>
<evidence type="ECO:0000256" key="6">
    <source>
        <dbReference type="ARBA" id="ARBA00048566"/>
    </source>
</evidence>
<dbReference type="OrthoDB" id="7058480at2"/>
<dbReference type="InterPro" id="IPR043519">
    <property type="entry name" value="NT_sf"/>
</dbReference>
<dbReference type="InterPro" id="IPR002934">
    <property type="entry name" value="Polymerase_NTP_transf_dom"/>
</dbReference>
<comment type="catalytic activity">
    <reaction evidence="6 7">
        <text>streptomycin + ATP = 3''-O-adenylylstreptomycin + diphosphate</text>
        <dbReference type="Rhea" id="RHEA:20245"/>
        <dbReference type="ChEBI" id="CHEBI:30616"/>
        <dbReference type="ChEBI" id="CHEBI:33019"/>
        <dbReference type="ChEBI" id="CHEBI:58007"/>
        <dbReference type="ChEBI" id="CHEBI:58605"/>
        <dbReference type="EC" id="2.7.7.47"/>
    </reaction>
</comment>
<feature type="domain" description="Adenylyltransferase AadA C-terminal" evidence="9">
    <location>
        <begin position="152"/>
        <end position="255"/>
    </location>
</feature>
<dbReference type="Pfam" id="PF13427">
    <property type="entry name" value="AadA_C"/>
    <property type="match status" value="1"/>
</dbReference>
<organism evidence="10 11">
    <name type="scientific">Stenotrophomonas terrae</name>
    <dbReference type="NCBI Taxonomy" id="405446"/>
    <lineage>
        <taxon>Bacteria</taxon>
        <taxon>Pseudomonadati</taxon>
        <taxon>Pseudomonadota</taxon>
        <taxon>Gammaproteobacteria</taxon>
        <taxon>Lysobacterales</taxon>
        <taxon>Lysobacteraceae</taxon>
        <taxon>Stenotrophomonas</taxon>
    </lineage>
</organism>
<keyword evidence="2 7" id="KW-0046">Antibiotic resistance</keyword>
<evidence type="ECO:0000313" key="11">
    <source>
        <dbReference type="Proteomes" id="UP000051863"/>
    </source>
</evidence>
<protein>
    <recommendedName>
        <fullName evidence="4 7">Aminoglycoside (3'') (9) adenylyltransferase</fullName>
        <ecNumber evidence="3 7">2.7.7.47</ecNumber>
    </recommendedName>
</protein>
<feature type="domain" description="Polymerase nucleotidyl transferase" evidence="8">
    <location>
        <begin position="29"/>
        <end position="59"/>
    </location>
</feature>
<dbReference type="Pfam" id="PF01909">
    <property type="entry name" value="NTP_transf_2"/>
    <property type="match status" value="1"/>
</dbReference>
<gene>
    <name evidence="10" type="ORF">ABB27_06515</name>
</gene>
<dbReference type="GO" id="GO:0005524">
    <property type="term" value="F:ATP binding"/>
    <property type="evidence" value="ECO:0007669"/>
    <property type="project" value="UniProtKB-KW"/>
</dbReference>
<proteinExistence type="predicted"/>
<dbReference type="EC" id="2.7.7.47" evidence="3 7"/>
<dbReference type="PATRIC" id="fig|405446.3.peg.636"/>
<accession>A0A0R0CHZ1</accession>
<dbReference type="Proteomes" id="UP000051863">
    <property type="component" value="Unassembled WGS sequence"/>
</dbReference>
<name>A0A0R0CHZ1_9GAMM</name>
<keyword evidence="7" id="KW-0067">ATP-binding</keyword>
<dbReference type="GO" id="GO:0009012">
    <property type="term" value="F:aminoglycoside 3''-adenylyltransferase activity"/>
    <property type="evidence" value="ECO:0007669"/>
    <property type="project" value="UniProtKB-EC"/>
</dbReference>
<sequence>MTTHVPDAISTQLALACSLIQQQLGRTLLAIHLYGSALDGGLKPLSDIDLLVFVSQRPDPATLRHLQAELLTVSAPPGQHPTLRALEVTLIARGEVTPWQHPARRELQFGEWLRQDILAGILEPPTQDPDLAILLTKARQHSIALHGPDITELLPPIPAGDFQQALADTLKLWNTVEDWHGEEANIVLTLARIWYSAQTGTIAPKDVAADWLLQHLPEQHHAVVRQARQAYLAPTASTPHWPAIPLAAFIHAAKAQITEILKTSNH</sequence>
<evidence type="ECO:0000259" key="8">
    <source>
        <dbReference type="Pfam" id="PF01909"/>
    </source>
</evidence>
<dbReference type="InterPro" id="IPR025184">
    <property type="entry name" value="AadA_C"/>
</dbReference>
<keyword evidence="7" id="KW-0548">Nucleotidyltransferase</keyword>
<evidence type="ECO:0000256" key="1">
    <source>
        <dbReference type="ARBA" id="ARBA00022679"/>
    </source>
</evidence>
<evidence type="ECO:0000256" key="7">
    <source>
        <dbReference type="PIRNR" id="PIRNR000819"/>
    </source>
</evidence>
<dbReference type="EMBL" id="LDJJ01000017">
    <property type="protein sequence ID" value="KRG69497.1"/>
    <property type="molecule type" value="Genomic_DNA"/>
</dbReference>
<dbReference type="RefSeq" id="WP_057627519.1">
    <property type="nucleotide sequence ID" value="NZ_LDJJ01000017.1"/>
</dbReference>
<dbReference type="GO" id="GO:0070566">
    <property type="term" value="F:adenylyltransferase activity"/>
    <property type="evidence" value="ECO:0007669"/>
    <property type="project" value="InterPro"/>
</dbReference>
<dbReference type="PIRSF" id="PIRSF000819">
    <property type="entry name" value="Streptomycin_3-adenylyltransf"/>
    <property type="match status" value="1"/>
</dbReference>
<evidence type="ECO:0000256" key="3">
    <source>
        <dbReference type="ARBA" id="ARBA00035126"/>
    </source>
</evidence>
<reference evidence="10 11" key="1">
    <citation type="submission" date="2015-05" db="EMBL/GenBank/DDBJ databases">
        <title>Genome sequencing and analysis of members of genus Stenotrophomonas.</title>
        <authorList>
            <person name="Patil P.P."/>
            <person name="Midha S."/>
            <person name="Patil P.B."/>
        </authorList>
    </citation>
    <scope>NUCLEOTIDE SEQUENCE [LARGE SCALE GENOMIC DNA]</scope>
    <source>
        <strain evidence="10 11">DSM 18941</strain>
    </source>
</reference>
<dbReference type="InterPro" id="IPR024172">
    <property type="entry name" value="AadA/Aad9"/>
</dbReference>
<comment type="catalytic activity">
    <reaction evidence="5 7">
        <text>spectinomycin + ATP = 9-O-adenylylspectinomycin + diphosphate</text>
        <dbReference type="Rhea" id="RHEA:63228"/>
        <dbReference type="ChEBI" id="CHEBI:30616"/>
        <dbReference type="ChEBI" id="CHEBI:33019"/>
        <dbReference type="ChEBI" id="CHEBI:146260"/>
        <dbReference type="ChEBI" id="CHEBI:146261"/>
    </reaction>
</comment>
<dbReference type="SUPFAM" id="SSF81301">
    <property type="entry name" value="Nucleotidyltransferase"/>
    <property type="match status" value="1"/>
</dbReference>
<dbReference type="Gene3D" id="3.30.460.10">
    <property type="entry name" value="Beta Polymerase, domain 2"/>
    <property type="match status" value="1"/>
</dbReference>
<dbReference type="GO" id="GO:0046677">
    <property type="term" value="P:response to antibiotic"/>
    <property type="evidence" value="ECO:0007669"/>
    <property type="project" value="UniProtKB-KW"/>
</dbReference>
<dbReference type="CDD" id="cd05403">
    <property type="entry name" value="NT_KNTase_like"/>
    <property type="match status" value="1"/>
</dbReference>
<dbReference type="AlphaFoldDB" id="A0A0R0CHZ1"/>
<dbReference type="NCBIfam" id="NF010309">
    <property type="entry name" value="PRK13746.1"/>
    <property type="match status" value="1"/>
</dbReference>
<keyword evidence="7" id="KW-0547">Nucleotide-binding</keyword>
<comment type="caution">
    <text evidence="10">The sequence shown here is derived from an EMBL/GenBank/DDBJ whole genome shotgun (WGS) entry which is preliminary data.</text>
</comment>
<evidence type="ECO:0000313" key="10">
    <source>
        <dbReference type="EMBL" id="KRG69497.1"/>
    </source>
</evidence>